<name>A0A2P2Q8K6_RHIMU</name>
<evidence type="ECO:0000313" key="1">
    <source>
        <dbReference type="EMBL" id="MBX63311.1"/>
    </source>
</evidence>
<accession>A0A2P2Q8K6</accession>
<sequence length="73" mass="8853">MVPLAIKERIHVFTSHSDQIQSNHTIIRKFPQSYYLEKGTQKEKRQLCRRFWARREFTSCIAQDIKGYFKLHL</sequence>
<proteinExistence type="predicted"/>
<organism evidence="1">
    <name type="scientific">Rhizophora mucronata</name>
    <name type="common">Asiatic mangrove</name>
    <dbReference type="NCBI Taxonomy" id="61149"/>
    <lineage>
        <taxon>Eukaryota</taxon>
        <taxon>Viridiplantae</taxon>
        <taxon>Streptophyta</taxon>
        <taxon>Embryophyta</taxon>
        <taxon>Tracheophyta</taxon>
        <taxon>Spermatophyta</taxon>
        <taxon>Magnoliopsida</taxon>
        <taxon>eudicotyledons</taxon>
        <taxon>Gunneridae</taxon>
        <taxon>Pentapetalae</taxon>
        <taxon>rosids</taxon>
        <taxon>fabids</taxon>
        <taxon>Malpighiales</taxon>
        <taxon>Rhizophoraceae</taxon>
        <taxon>Rhizophora</taxon>
    </lineage>
</organism>
<dbReference type="AlphaFoldDB" id="A0A2P2Q8K6"/>
<protein>
    <submittedName>
        <fullName evidence="1">Uncharacterized protein</fullName>
    </submittedName>
</protein>
<reference evidence="1" key="1">
    <citation type="submission" date="2018-02" db="EMBL/GenBank/DDBJ databases">
        <title>Rhizophora mucronata_Transcriptome.</title>
        <authorList>
            <person name="Meera S.P."/>
            <person name="Sreeshan A."/>
            <person name="Augustine A."/>
        </authorList>
    </citation>
    <scope>NUCLEOTIDE SEQUENCE</scope>
    <source>
        <tissue evidence="1">Leaf</tissue>
    </source>
</reference>
<dbReference type="EMBL" id="GGEC01082827">
    <property type="protein sequence ID" value="MBX63311.1"/>
    <property type="molecule type" value="Transcribed_RNA"/>
</dbReference>